<dbReference type="SUPFAM" id="SSF52266">
    <property type="entry name" value="SGNH hydrolase"/>
    <property type="match status" value="1"/>
</dbReference>
<evidence type="ECO:0000313" key="3">
    <source>
        <dbReference type="Proteomes" id="UP001370590"/>
    </source>
</evidence>
<dbReference type="InterPro" id="IPR013830">
    <property type="entry name" value="SGNH_hydro"/>
</dbReference>
<protein>
    <submittedName>
        <fullName evidence="2">SGNH/GDSL hydrolase family protein</fullName>
        <ecNumber evidence="2">3.1.-.-</ecNumber>
    </submittedName>
</protein>
<name>A0ABU8SM27_9LACO</name>
<evidence type="ECO:0000259" key="1">
    <source>
        <dbReference type="Pfam" id="PF13472"/>
    </source>
</evidence>
<accession>A0ABU8SM27</accession>
<feature type="domain" description="SGNH hydrolase-type esterase" evidence="1">
    <location>
        <begin position="56"/>
        <end position="233"/>
    </location>
</feature>
<dbReference type="RefSeq" id="WP_339960791.1">
    <property type="nucleotide sequence ID" value="NZ_JAWMWH010000003.1"/>
</dbReference>
<dbReference type="InterPro" id="IPR036514">
    <property type="entry name" value="SGNH_hydro_sf"/>
</dbReference>
<evidence type="ECO:0000313" key="2">
    <source>
        <dbReference type="EMBL" id="MEJ6400941.1"/>
    </source>
</evidence>
<keyword evidence="3" id="KW-1185">Reference proteome</keyword>
<dbReference type="Pfam" id="PF13472">
    <property type="entry name" value="Lipase_GDSL_2"/>
    <property type="match status" value="1"/>
</dbReference>
<dbReference type="EC" id="3.1.-.-" evidence="2"/>
<keyword evidence="2" id="KW-0378">Hydrolase</keyword>
<dbReference type="EMBL" id="JAWMWH010000003">
    <property type="protein sequence ID" value="MEJ6400941.1"/>
    <property type="molecule type" value="Genomic_DNA"/>
</dbReference>
<dbReference type="CDD" id="cd00229">
    <property type="entry name" value="SGNH_hydrolase"/>
    <property type="match status" value="1"/>
</dbReference>
<gene>
    <name evidence="2" type="ORF">R4146_07265</name>
</gene>
<proteinExistence type="predicted"/>
<reference evidence="2 3" key="1">
    <citation type="submission" date="2023-10" db="EMBL/GenBank/DDBJ databases">
        <title>Nicoliella lavandulae sp. nov. isolated from Lavandula angustifolia flowers.</title>
        <authorList>
            <person name="Alcantara C."/>
            <person name="Zuniga M."/>
            <person name="Landete J.M."/>
            <person name="Monedero V."/>
        </authorList>
    </citation>
    <scope>NUCLEOTIDE SEQUENCE [LARGE SCALE GENOMIC DNA]</scope>
    <source>
        <strain evidence="2 3">Es01</strain>
    </source>
</reference>
<dbReference type="Proteomes" id="UP001370590">
    <property type="component" value="Unassembled WGS sequence"/>
</dbReference>
<dbReference type="GO" id="GO:0016787">
    <property type="term" value="F:hydrolase activity"/>
    <property type="evidence" value="ECO:0007669"/>
    <property type="project" value="UniProtKB-KW"/>
</dbReference>
<organism evidence="2 3">
    <name type="scientific">Nicoliella lavandulae</name>
    <dbReference type="NCBI Taxonomy" id="3082954"/>
    <lineage>
        <taxon>Bacteria</taxon>
        <taxon>Bacillati</taxon>
        <taxon>Bacillota</taxon>
        <taxon>Bacilli</taxon>
        <taxon>Lactobacillales</taxon>
        <taxon>Lactobacillaceae</taxon>
        <taxon>Nicoliella</taxon>
    </lineage>
</organism>
<dbReference type="Gene3D" id="3.40.50.1110">
    <property type="entry name" value="SGNH hydrolase"/>
    <property type="match status" value="1"/>
</dbReference>
<comment type="caution">
    <text evidence="2">The sequence shown here is derived from an EMBL/GenBank/DDBJ whole genome shotgun (WGS) entry which is preliminary data.</text>
</comment>
<sequence length="249" mass="28426">MKNRLFKTAIATILGGLSYRVAKSSIKIMKGNDELYAPSSDFYNPTSKLNDKRIVFLGSSITYGLAAKGNSFVDFLKVEHGVDAVKEAVSGTTLAGNDKSSYVERLKDNIDLNQQLDAFVCQLSTNDQRKGKPMGKISNSFDINAFDTETTIGAIEYIIAYVNEHWSCPIIFFTCLRKPEPEYEALRQQLFKLQQKWNFEIIDIWGNEHIKKLNEKHPEYMADDSHPTRAGYRYCWTPVFVRELDQIVE</sequence>